<dbReference type="KEGG" id="gtt:GUITHDRAFT_142634"/>
<dbReference type="PaxDb" id="55529-EKX40523"/>
<dbReference type="EMBL" id="JH993030">
    <property type="protein sequence ID" value="EKX40523.1"/>
    <property type="molecule type" value="Genomic_DNA"/>
</dbReference>
<name>L1IW82_GUITC</name>
<proteinExistence type="predicted"/>
<evidence type="ECO:0008006" key="5">
    <source>
        <dbReference type="Google" id="ProtNLM"/>
    </source>
</evidence>
<keyword evidence="1" id="KW-0732">Signal</keyword>
<accession>L1IW82</accession>
<dbReference type="RefSeq" id="XP_005827503.1">
    <property type="nucleotide sequence ID" value="XM_005827446.1"/>
</dbReference>
<reference evidence="3" key="3">
    <citation type="submission" date="2015-06" db="UniProtKB">
        <authorList>
            <consortium name="EnsemblProtists"/>
        </authorList>
    </citation>
    <scope>IDENTIFICATION</scope>
</reference>
<organism evidence="2">
    <name type="scientific">Guillardia theta (strain CCMP2712)</name>
    <name type="common">Cryptophyte</name>
    <dbReference type="NCBI Taxonomy" id="905079"/>
    <lineage>
        <taxon>Eukaryota</taxon>
        <taxon>Cryptophyceae</taxon>
        <taxon>Pyrenomonadales</taxon>
        <taxon>Geminigeraceae</taxon>
        <taxon>Guillardia</taxon>
    </lineage>
</organism>
<dbReference type="GeneID" id="17297267"/>
<evidence type="ECO:0000313" key="4">
    <source>
        <dbReference type="Proteomes" id="UP000011087"/>
    </source>
</evidence>
<sequence length="336" mass="38110">MADASLVVLVFMLAALPGNFESGSSLESLANAEESEEDERFRVNEHFYDRVAHFRDKMSKSKKKSEDDEVNVEEEYVREGDDIWAKEEDIPKQFRNADLKAMNDKKWISARLNEIQIDADDGELEKGVVVVDGIEMDAVLLDLIESSRFDLNGNPSTINERKESICQDAHKLCQGFCNKHPNKAGYAVIQSNARLMISSLVTELAALEYMKRKCKFDGKAERVLEAYLEGVRAKMSGEAMEGSHMNDTEQDAIPLGVAVPCSPEEWMADLKRFVKLKDFQSIAMILEQIKEANLNGNDVLEDLVVLVRKLRKHESSKVKKLSTEVFETWRKQVRGK</sequence>
<reference evidence="4" key="2">
    <citation type="submission" date="2012-11" db="EMBL/GenBank/DDBJ databases">
        <authorList>
            <person name="Kuo A."/>
            <person name="Curtis B.A."/>
            <person name="Tanifuji G."/>
            <person name="Burki F."/>
            <person name="Gruber A."/>
            <person name="Irimia M."/>
            <person name="Maruyama S."/>
            <person name="Arias M.C."/>
            <person name="Ball S.G."/>
            <person name="Gile G.H."/>
            <person name="Hirakawa Y."/>
            <person name="Hopkins J.F."/>
            <person name="Rensing S.A."/>
            <person name="Schmutz J."/>
            <person name="Symeonidi A."/>
            <person name="Elias M."/>
            <person name="Eveleigh R.J."/>
            <person name="Herman E.K."/>
            <person name="Klute M.J."/>
            <person name="Nakayama T."/>
            <person name="Obornik M."/>
            <person name="Reyes-Prieto A."/>
            <person name="Armbrust E.V."/>
            <person name="Aves S.J."/>
            <person name="Beiko R.G."/>
            <person name="Coutinho P."/>
            <person name="Dacks J.B."/>
            <person name="Durnford D.G."/>
            <person name="Fast N.M."/>
            <person name="Green B.R."/>
            <person name="Grisdale C."/>
            <person name="Hempe F."/>
            <person name="Henrissat B."/>
            <person name="Hoppner M.P."/>
            <person name="Ishida K.-I."/>
            <person name="Kim E."/>
            <person name="Koreny L."/>
            <person name="Kroth P.G."/>
            <person name="Liu Y."/>
            <person name="Malik S.-B."/>
            <person name="Maier U.G."/>
            <person name="McRose D."/>
            <person name="Mock T."/>
            <person name="Neilson J.A."/>
            <person name="Onodera N.T."/>
            <person name="Poole A.M."/>
            <person name="Pritham E.J."/>
            <person name="Richards T.A."/>
            <person name="Rocap G."/>
            <person name="Roy S.W."/>
            <person name="Sarai C."/>
            <person name="Schaack S."/>
            <person name="Shirato S."/>
            <person name="Slamovits C.H."/>
            <person name="Spencer D.F."/>
            <person name="Suzuki S."/>
            <person name="Worden A.Z."/>
            <person name="Zauner S."/>
            <person name="Barry K."/>
            <person name="Bell C."/>
            <person name="Bharti A.K."/>
            <person name="Crow J.A."/>
            <person name="Grimwood J."/>
            <person name="Kramer R."/>
            <person name="Lindquist E."/>
            <person name="Lucas S."/>
            <person name="Salamov A."/>
            <person name="McFadden G.I."/>
            <person name="Lane C.E."/>
            <person name="Keeling P.J."/>
            <person name="Gray M.W."/>
            <person name="Grigoriev I.V."/>
            <person name="Archibald J.M."/>
        </authorList>
    </citation>
    <scope>NUCLEOTIDE SEQUENCE</scope>
    <source>
        <strain evidence="4">CCMP2712</strain>
    </source>
</reference>
<evidence type="ECO:0000313" key="3">
    <source>
        <dbReference type="EnsemblProtists" id="EKX40523"/>
    </source>
</evidence>
<dbReference type="SUPFAM" id="SSF47676">
    <property type="entry name" value="Conserved domain common to transcription factors TFIIS, elongin A, CRSP70"/>
    <property type="match status" value="1"/>
</dbReference>
<feature type="signal peptide" evidence="1">
    <location>
        <begin position="1"/>
        <end position="22"/>
    </location>
</feature>
<feature type="chain" id="PRO_5008770538" description="TFIIS N-terminal domain-containing protein" evidence="1">
    <location>
        <begin position="23"/>
        <end position="336"/>
    </location>
</feature>
<dbReference type="HOGENOM" id="CLU_827553_0_0_1"/>
<keyword evidence="4" id="KW-1185">Reference proteome</keyword>
<reference evidence="2 4" key="1">
    <citation type="journal article" date="2012" name="Nature">
        <title>Algal genomes reveal evolutionary mosaicism and the fate of nucleomorphs.</title>
        <authorList>
            <consortium name="DOE Joint Genome Institute"/>
            <person name="Curtis B.A."/>
            <person name="Tanifuji G."/>
            <person name="Burki F."/>
            <person name="Gruber A."/>
            <person name="Irimia M."/>
            <person name="Maruyama S."/>
            <person name="Arias M.C."/>
            <person name="Ball S.G."/>
            <person name="Gile G.H."/>
            <person name="Hirakawa Y."/>
            <person name="Hopkins J.F."/>
            <person name="Kuo A."/>
            <person name="Rensing S.A."/>
            <person name="Schmutz J."/>
            <person name="Symeonidi A."/>
            <person name="Elias M."/>
            <person name="Eveleigh R.J."/>
            <person name="Herman E.K."/>
            <person name="Klute M.J."/>
            <person name="Nakayama T."/>
            <person name="Obornik M."/>
            <person name="Reyes-Prieto A."/>
            <person name="Armbrust E.V."/>
            <person name="Aves S.J."/>
            <person name="Beiko R.G."/>
            <person name="Coutinho P."/>
            <person name="Dacks J.B."/>
            <person name="Durnford D.G."/>
            <person name="Fast N.M."/>
            <person name="Green B.R."/>
            <person name="Grisdale C.J."/>
            <person name="Hempel F."/>
            <person name="Henrissat B."/>
            <person name="Hoppner M.P."/>
            <person name="Ishida K."/>
            <person name="Kim E."/>
            <person name="Koreny L."/>
            <person name="Kroth P.G."/>
            <person name="Liu Y."/>
            <person name="Malik S.B."/>
            <person name="Maier U.G."/>
            <person name="McRose D."/>
            <person name="Mock T."/>
            <person name="Neilson J.A."/>
            <person name="Onodera N.T."/>
            <person name="Poole A.M."/>
            <person name="Pritham E.J."/>
            <person name="Richards T.A."/>
            <person name="Rocap G."/>
            <person name="Roy S.W."/>
            <person name="Sarai C."/>
            <person name="Schaack S."/>
            <person name="Shirato S."/>
            <person name="Slamovits C.H."/>
            <person name="Spencer D.F."/>
            <person name="Suzuki S."/>
            <person name="Worden A.Z."/>
            <person name="Zauner S."/>
            <person name="Barry K."/>
            <person name="Bell C."/>
            <person name="Bharti A.K."/>
            <person name="Crow J.A."/>
            <person name="Grimwood J."/>
            <person name="Kramer R."/>
            <person name="Lindquist E."/>
            <person name="Lucas S."/>
            <person name="Salamov A."/>
            <person name="McFadden G.I."/>
            <person name="Lane C.E."/>
            <person name="Keeling P.J."/>
            <person name="Gray M.W."/>
            <person name="Grigoriev I.V."/>
            <person name="Archibald J.M."/>
        </authorList>
    </citation>
    <scope>NUCLEOTIDE SEQUENCE</scope>
    <source>
        <strain evidence="2 4">CCMP2712</strain>
    </source>
</reference>
<evidence type="ECO:0000256" key="1">
    <source>
        <dbReference type="SAM" id="SignalP"/>
    </source>
</evidence>
<evidence type="ECO:0000313" key="2">
    <source>
        <dbReference type="EMBL" id="EKX40523.1"/>
    </source>
</evidence>
<protein>
    <recommendedName>
        <fullName evidence="5">TFIIS N-terminal domain-containing protein</fullName>
    </recommendedName>
</protein>
<gene>
    <name evidence="2" type="ORF">GUITHDRAFT_142634</name>
</gene>
<dbReference type="InterPro" id="IPR035441">
    <property type="entry name" value="TFIIS/LEDGF_dom_sf"/>
</dbReference>
<dbReference type="AlphaFoldDB" id="L1IW82"/>
<dbReference type="Proteomes" id="UP000011087">
    <property type="component" value="Unassembled WGS sequence"/>
</dbReference>
<dbReference type="EnsemblProtists" id="EKX40523">
    <property type="protein sequence ID" value="EKX40523"/>
    <property type="gene ID" value="GUITHDRAFT_142634"/>
</dbReference>